<evidence type="ECO:0000313" key="2">
    <source>
        <dbReference type="Proteomes" id="UP001325680"/>
    </source>
</evidence>
<dbReference type="RefSeq" id="WP_170138321.1">
    <property type="nucleotide sequence ID" value="NZ_CP139960.1"/>
</dbReference>
<name>A0ABZ0W4Z4_9BACT</name>
<organism evidence="1 2">
    <name type="scientific">Niabella yanshanensis</name>
    <dbReference type="NCBI Taxonomy" id="577386"/>
    <lineage>
        <taxon>Bacteria</taxon>
        <taxon>Pseudomonadati</taxon>
        <taxon>Bacteroidota</taxon>
        <taxon>Chitinophagia</taxon>
        <taxon>Chitinophagales</taxon>
        <taxon>Chitinophagaceae</taxon>
        <taxon>Niabella</taxon>
    </lineage>
</organism>
<evidence type="ECO:0000313" key="1">
    <source>
        <dbReference type="EMBL" id="WQD37185.1"/>
    </source>
</evidence>
<dbReference type="Proteomes" id="UP001325680">
    <property type="component" value="Chromosome"/>
</dbReference>
<protein>
    <recommendedName>
        <fullName evidence="3">DUF2267 domain-containing protein</fullName>
    </recommendedName>
</protein>
<gene>
    <name evidence="1" type="ORF">U0035_16065</name>
</gene>
<reference evidence="1 2" key="1">
    <citation type="submission" date="2023-12" db="EMBL/GenBank/DDBJ databases">
        <title>Genome sequencing and assembly of bacterial species from a model synthetic community.</title>
        <authorList>
            <person name="Hogle S.L."/>
        </authorList>
    </citation>
    <scope>NUCLEOTIDE SEQUENCE [LARGE SCALE GENOMIC DNA]</scope>
    <source>
        <strain evidence="1 2">HAMBI_3031</strain>
    </source>
</reference>
<evidence type="ECO:0008006" key="3">
    <source>
        <dbReference type="Google" id="ProtNLM"/>
    </source>
</evidence>
<keyword evidence="2" id="KW-1185">Reference proteome</keyword>
<sequence length="49" mass="5212">MNELVEKLKAEAGLTDEQAAKALEAIKSYVVEKFPMLEGAVGNLFGSGN</sequence>
<accession>A0ABZ0W4Z4</accession>
<dbReference type="EMBL" id="CP139960">
    <property type="protein sequence ID" value="WQD37185.1"/>
    <property type="molecule type" value="Genomic_DNA"/>
</dbReference>
<proteinExistence type="predicted"/>